<reference evidence="3 4" key="1">
    <citation type="submission" date="2019-04" db="EMBL/GenBank/DDBJ databases">
        <authorList>
            <person name="Jiang L."/>
        </authorList>
    </citation>
    <scope>NUCLEOTIDE SEQUENCE [LARGE SCALE GENOMIC DNA]</scope>
    <source>
        <strain evidence="3 4">YIM 131853</strain>
    </source>
</reference>
<evidence type="ECO:0000256" key="1">
    <source>
        <dbReference type="SAM" id="Phobius"/>
    </source>
</evidence>
<evidence type="ECO:0000313" key="4">
    <source>
        <dbReference type="Proteomes" id="UP000309133"/>
    </source>
</evidence>
<protein>
    <submittedName>
        <fullName evidence="3">Pilus assembly protein</fullName>
    </submittedName>
</protein>
<comment type="caution">
    <text evidence="3">The sequence shown here is derived from an EMBL/GenBank/DDBJ whole genome shotgun (WGS) entry which is preliminary data.</text>
</comment>
<keyword evidence="1" id="KW-1133">Transmembrane helix</keyword>
<sequence length="126" mass="12908">MRDETGSAPAEFVLVSAMLCFLALSVIQLGVALHVRNTITDAAAEGARIAALADAVPGDGELRTRQLIALALGDGYPVTVAVGQTEWLGHPATEVRVTGALPVIALLGVSEGLEVTGHAAVEEVPE</sequence>
<organism evidence="3 4">
    <name type="scientific">Naasia lichenicola</name>
    <dbReference type="NCBI Taxonomy" id="2565933"/>
    <lineage>
        <taxon>Bacteria</taxon>
        <taxon>Bacillati</taxon>
        <taxon>Actinomycetota</taxon>
        <taxon>Actinomycetes</taxon>
        <taxon>Micrococcales</taxon>
        <taxon>Microbacteriaceae</taxon>
        <taxon>Naasia</taxon>
    </lineage>
</organism>
<dbReference type="OrthoDB" id="3826566at2"/>
<proteinExistence type="predicted"/>
<keyword evidence="1" id="KW-0472">Membrane</keyword>
<evidence type="ECO:0000313" key="3">
    <source>
        <dbReference type="EMBL" id="THG28793.1"/>
    </source>
</evidence>
<dbReference type="EMBL" id="SSSM01000006">
    <property type="protein sequence ID" value="THG28793.1"/>
    <property type="molecule type" value="Genomic_DNA"/>
</dbReference>
<gene>
    <name evidence="3" type="ORF">E6C64_17115</name>
</gene>
<dbReference type="AlphaFoldDB" id="A0A4S4FFA0"/>
<dbReference type="Pfam" id="PF07811">
    <property type="entry name" value="TadE"/>
    <property type="match status" value="1"/>
</dbReference>
<feature type="domain" description="TadE-like" evidence="2">
    <location>
        <begin position="6"/>
        <end position="48"/>
    </location>
</feature>
<accession>A0A4S4FFA0</accession>
<evidence type="ECO:0000259" key="2">
    <source>
        <dbReference type="Pfam" id="PF07811"/>
    </source>
</evidence>
<keyword evidence="4" id="KW-1185">Reference proteome</keyword>
<keyword evidence="1" id="KW-0812">Transmembrane</keyword>
<dbReference type="InterPro" id="IPR012495">
    <property type="entry name" value="TadE-like_dom"/>
</dbReference>
<name>A0A4S4FFA0_9MICO</name>
<feature type="transmembrane region" description="Helical" evidence="1">
    <location>
        <begin position="12"/>
        <end position="33"/>
    </location>
</feature>
<dbReference type="Proteomes" id="UP000309133">
    <property type="component" value="Unassembled WGS sequence"/>
</dbReference>